<reference evidence="7" key="1">
    <citation type="journal article" date="2014" name="Int. J. Syst. Evol. Microbiol.">
        <title>Complete genome sequence of Corynebacterium casei LMG S-19264T (=DSM 44701T), isolated from a smear-ripened cheese.</title>
        <authorList>
            <consortium name="US DOE Joint Genome Institute (JGI-PGF)"/>
            <person name="Walter F."/>
            <person name="Albersmeier A."/>
            <person name="Kalinowski J."/>
            <person name="Ruckert C."/>
        </authorList>
    </citation>
    <scope>NUCLEOTIDE SEQUENCE</scope>
    <source>
        <strain evidence="7">CGMCC 4.7430</strain>
    </source>
</reference>
<organism evidence="7 8">
    <name type="scientific">Nonomuraea glycinis</name>
    <dbReference type="NCBI Taxonomy" id="2047744"/>
    <lineage>
        <taxon>Bacteria</taxon>
        <taxon>Bacillati</taxon>
        <taxon>Actinomycetota</taxon>
        <taxon>Actinomycetes</taxon>
        <taxon>Streptosporangiales</taxon>
        <taxon>Streptosporangiaceae</taxon>
        <taxon>Nonomuraea</taxon>
    </lineage>
</organism>
<dbReference type="PANTHER" id="PTHR44379:SF8">
    <property type="entry name" value="XANTHINE DEHYDROGENASE IRON-SULFUR-BINDING SUBUNIT XDHC-RELATED"/>
    <property type="match status" value="1"/>
</dbReference>
<protein>
    <submittedName>
        <fullName evidence="7">(2Fe-2S)-binding protein</fullName>
    </submittedName>
</protein>
<dbReference type="Gene3D" id="3.10.20.30">
    <property type="match status" value="1"/>
</dbReference>
<comment type="caution">
    <text evidence="7">The sequence shown here is derived from an EMBL/GenBank/DDBJ whole genome shotgun (WGS) entry which is preliminary data.</text>
</comment>
<dbReference type="InterPro" id="IPR001041">
    <property type="entry name" value="2Fe-2S_ferredoxin-type"/>
</dbReference>
<evidence type="ECO:0000256" key="4">
    <source>
        <dbReference type="ARBA" id="ARBA00023004"/>
    </source>
</evidence>
<evidence type="ECO:0000256" key="2">
    <source>
        <dbReference type="ARBA" id="ARBA00022723"/>
    </source>
</evidence>
<dbReference type="GO" id="GO:0016491">
    <property type="term" value="F:oxidoreductase activity"/>
    <property type="evidence" value="ECO:0007669"/>
    <property type="project" value="UniProtKB-KW"/>
</dbReference>
<dbReference type="PANTHER" id="PTHR44379">
    <property type="entry name" value="OXIDOREDUCTASE WITH IRON-SULFUR SUBUNIT"/>
    <property type="match status" value="1"/>
</dbReference>
<accession>A0A918ABM4</accession>
<dbReference type="PROSITE" id="PS51085">
    <property type="entry name" value="2FE2S_FER_2"/>
    <property type="match status" value="1"/>
</dbReference>
<keyword evidence="3" id="KW-0560">Oxidoreductase</keyword>
<dbReference type="InterPro" id="IPR012675">
    <property type="entry name" value="Beta-grasp_dom_sf"/>
</dbReference>
<proteinExistence type="predicted"/>
<keyword evidence="2" id="KW-0479">Metal-binding</keyword>
<dbReference type="Pfam" id="PF01799">
    <property type="entry name" value="Fer2_2"/>
    <property type="match status" value="1"/>
</dbReference>
<evidence type="ECO:0000313" key="8">
    <source>
        <dbReference type="Proteomes" id="UP000660745"/>
    </source>
</evidence>
<evidence type="ECO:0000256" key="5">
    <source>
        <dbReference type="ARBA" id="ARBA00023014"/>
    </source>
</evidence>
<keyword evidence="8" id="KW-1185">Reference proteome</keyword>
<dbReference type="Pfam" id="PF00111">
    <property type="entry name" value="Fer2"/>
    <property type="match status" value="1"/>
</dbReference>
<dbReference type="EMBL" id="BMNK01000014">
    <property type="protein sequence ID" value="GGP13353.1"/>
    <property type="molecule type" value="Genomic_DNA"/>
</dbReference>
<dbReference type="PROSITE" id="PS00197">
    <property type="entry name" value="2FE2S_FER_1"/>
    <property type="match status" value="1"/>
</dbReference>
<dbReference type="GO" id="GO:0051537">
    <property type="term" value="F:2 iron, 2 sulfur cluster binding"/>
    <property type="evidence" value="ECO:0007669"/>
    <property type="project" value="UniProtKB-KW"/>
</dbReference>
<dbReference type="InterPro" id="IPR036884">
    <property type="entry name" value="2Fe-2S-bd_dom_sf"/>
</dbReference>
<keyword evidence="4" id="KW-0408">Iron</keyword>
<dbReference type="SUPFAM" id="SSF47741">
    <property type="entry name" value="CO dehydrogenase ISP C-domain like"/>
    <property type="match status" value="1"/>
</dbReference>
<evidence type="ECO:0000259" key="6">
    <source>
        <dbReference type="PROSITE" id="PS51085"/>
    </source>
</evidence>
<dbReference type="SUPFAM" id="SSF54292">
    <property type="entry name" value="2Fe-2S ferredoxin-like"/>
    <property type="match status" value="1"/>
</dbReference>
<dbReference type="InterPro" id="IPR036010">
    <property type="entry name" value="2Fe-2S_ferredoxin-like_sf"/>
</dbReference>
<dbReference type="InterPro" id="IPR002888">
    <property type="entry name" value="2Fe-2S-bd"/>
</dbReference>
<evidence type="ECO:0000256" key="3">
    <source>
        <dbReference type="ARBA" id="ARBA00023002"/>
    </source>
</evidence>
<keyword evidence="1" id="KW-0001">2Fe-2S</keyword>
<dbReference type="Proteomes" id="UP000660745">
    <property type="component" value="Unassembled WGS sequence"/>
</dbReference>
<reference evidence="7" key="2">
    <citation type="submission" date="2020-09" db="EMBL/GenBank/DDBJ databases">
        <authorList>
            <person name="Sun Q."/>
            <person name="Zhou Y."/>
        </authorList>
    </citation>
    <scope>NUCLEOTIDE SEQUENCE</scope>
    <source>
        <strain evidence="7">CGMCC 4.7430</strain>
    </source>
</reference>
<dbReference type="InterPro" id="IPR006058">
    <property type="entry name" value="2Fe2S_fd_BS"/>
</dbReference>
<dbReference type="CDD" id="cd00207">
    <property type="entry name" value="fer2"/>
    <property type="match status" value="1"/>
</dbReference>
<dbReference type="GO" id="GO:0046872">
    <property type="term" value="F:metal ion binding"/>
    <property type="evidence" value="ECO:0007669"/>
    <property type="project" value="UniProtKB-KW"/>
</dbReference>
<sequence length="155" mass="16275">MTGTTDLVVNGERVTVRADARTSLARVLREQLRCTSVKLACERGECGACTVLVGGVPRMACVTPARLVGREVVTAEGLGEEARDLQEAFADHGAFQCGFCTAGQLVHAVAVLRGPVPGGAELEPYVRRRLSGNICRCTGYNGLVDAVCAVAEARA</sequence>
<keyword evidence="5" id="KW-0411">Iron-sulfur</keyword>
<dbReference type="AlphaFoldDB" id="A0A918ABM4"/>
<name>A0A918ABM4_9ACTN</name>
<evidence type="ECO:0000256" key="1">
    <source>
        <dbReference type="ARBA" id="ARBA00022714"/>
    </source>
</evidence>
<dbReference type="RefSeq" id="WP_189142551.1">
    <property type="nucleotide sequence ID" value="NZ_BMNK01000014.1"/>
</dbReference>
<dbReference type="InterPro" id="IPR051452">
    <property type="entry name" value="Diverse_Oxidoreductases"/>
</dbReference>
<evidence type="ECO:0000313" key="7">
    <source>
        <dbReference type="EMBL" id="GGP13353.1"/>
    </source>
</evidence>
<dbReference type="Gene3D" id="1.10.150.120">
    <property type="entry name" value="[2Fe-2S]-binding domain"/>
    <property type="match status" value="1"/>
</dbReference>
<feature type="domain" description="2Fe-2S ferredoxin-type" evidence="6">
    <location>
        <begin position="3"/>
        <end position="78"/>
    </location>
</feature>
<gene>
    <name evidence="7" type="ORF">GCM10012278_64780</name>
</gene>